<organism evidence="2 3">
    <name type="scientific">Bimuria novae-zelandiae CBS 107.79</name>
    <dbReference type="NCBI Taxonomy" id="1447943"/>
    <lineage>
        <taxon>Eukaryota</taxon>
        <taxon>Fungi</taxon>
        <taxon>Dikarya</taxon>
        <taxon>Ascomycota</taxon>
        <taxon>Pezizomycotina</taxon>
        <taxon>Dothideomycetes</taxon>
        <taxon>Pleosporomycetidae</taxon>
        <taxon>Pleosporales</taxon>
        <taxon>Massarineae</taxon>
        <taxon>Didymosphaeriaceae</taxon>
        <taxon>Bimuria</taxon>
    </lineage>
</organism>
<feature type="region of interest" description="Disordered" evidence="1">
    <location>
        <begin position="20"/>
        <end position="49"/>
    </location>
</feature>
<protein>
    <submittedName>
        <fullName evidence="2">Uncharacterized protein</fullName>
    </submittedName>
</protein>
<dbReference type="Proteomes" id="UP000800036">
    <property type="component" value="Unassembled WGS sequence"/>
</dbReference>
<name>A0A6A5V1M7_9PLEO</name>
<gene>
    <name evidence="2" type="ORF">BU23DRAFT_600913</name>
</gene>
<evidence type="ECO:0000313" key="3">
    <source>
        <dbReference type="Proteomes" id="UP000800036"/>
    </source>
</evidence>
<feature type="compositionally biased region" description="Basic and acidic residues" evidence="1">
    <location>
        <begin position="82"/>
        <end position="97"/>
    </location>
</feature>
<sequence>MSQSPTDSLATIEDNTLYEEVYNAKEGVPRDGGSREGVSREELATPHGGVLSRVGLVSQDGKRVDRLNKKRVHFQDSDSDVDDSRPSARKVSKAEESSALRTATKMIQILEARIGALEEWKAKCEEAIQKKAKMNKEFMQDLTALLKASHSGE</sequence>
<keyword evidence="3" id="KW-1185">Reference proteome</keyword>
<feature type="region of interest" description="Disordered" evidence="1">
    <location>
        <begin position="67"/>
        <end position="97"/>
    </location>
</feature>
<feature type="compositionally biased region" description="Basic and acidic residues" evidence="1">
    <location>
        <begin position="27"/>
        <end position="44"/>
    </location>
</feature>
<dbReference type="AlphaFoldDB" id="A0A6A5V1M7"/>
<accession>A0A6A5V1M7</accession>
<proteinExistence type="predicted"/>
<reference evidence="2" key="1">
    <citation type="journal article" date="2020" name="Stud. Mycol.">
        <title>101 Dothideomycetes genomes: a test case for predicting lifestyles and emergence of pathogens.</title>
        <authorList>
            <person name="Haridas S."/>
            <person name="Albert R."/>
            <person name="Binder M."/>
            <person name="Bloem J."/>
            <person name="Labutti K."/>
            <person name="Salamov A."/>
            <person name="Andreopoulos B."/>
            <person name="Baker S."/>
            <person name="Barry K."/>
            <person name="Bills G."/>
            <person name="Bluhm B."/>
            <person name="Cannon C."/>
            <person name="Castanera R."/>
            <person name="Culley D."/>
            <person name="Daum C."/>
            <person name="Ezra D."/>
            <person name="Gonzalez J."/>
            <person name="Henrissat B."/>
            <person name="Kuo A."/>
            <person name="Liang C."/>
            <person name="Lipzen A."/>
            <person name="Lutzoni F."/>
            <person name="Magnuson J."/>
            <person name="Mondo S."/>
            <person name="Nolan M."/>
            <person name="Ohm R."/>
            <person name="Pangilinan J."/>
            <person name="Park H.-J."/>
            <person name="Ramirez L."/>
            <person name="Alfaro M."/>
            <person name="Sun H."/>
            <person name="Tritt A."/>
            <person name="Yoshinaga Y."/>
            <person name="Zwiers L.-H."/>
            <person name="Turgeon B."/>
            <person name="Goodwin S."/>
            <person name="Spatafora J."/>
            <person name="Crous P."/>
            <person name="Grigoriev I."/>
        </authorList>
    </citation>
    <scope>NUCLEOTIDE SEQUENCE</scope>
    <source>
        <strain evidence="2">CBS 107.79</strain>
    </source>
</reference>
<evidence type="ECO:0000256" key="1">
    <source>
        <dbReference type="SAM" id="MobiDB-lite"/>
    </source>
</evidence>
<dbReference type="EMBL" id="ML976700">
    <property type="protein sequence ID" value="KAF1970580.1"/>
    <property type="molecule type" value="Genomic_DNA"/>
</dbReference>
<dbReference type="OrthoDB" id="3792407at2759"/>
<evidence type="ECO:0000313" key="2">
    <source>
        <dbReference type="EMBL" id="KAF1970580.1"/>
    </source>
</evidence>